<dbReference type="EMBL" id="BAAALD010000044">
    <property type="protein sequence ID" value="GAA1096656.1"/>
    <property type="molecule type" value="Genomic_DNA"/>
</dbReference>
<dbReference type="Gene3D" id="3.40.50.2300">
    <property type="match status" value="2"/>
</dbReference>
<dbReference type="PANTHER" id="PTHR47235">
    <property type="entry name" value="BLR6548 PROTEIN"/>
    <property type="match status" value="1"/>
</dbReference>
<proteinExistence type="inferred from homology"/>
<reference evidence="6" key="1">
    <citation type="journal article" date="2019" name="Int. J. Syst. Evol. Microbiol.">
        <title>The Global Catalogue of Microorganisms (GCM) 10K type strain sequencing project: providing services to taxonomists for standard genome sequencing and annotation.</title>
        <authorList>
            <consortium name="The Broad Institute Genomics Platform"/>
            <consortium name="The Broad Institute Genome Sequencing Center for Infectious Disease"/>
            <person name="Wu L."/>
            <person name="Ma J."/>
        </authorList>
    </citation>
    <scope>NUCLEOTIDE SEQUENCE [LARGE SCALE GENOMIC DNA]</scope>
    <source>
        <strain evidence="6">JCM 13002</strain>
    </source>
</reference>
<protein>
    <submittedName>
        <fullName evidence="5">ABC transporter substrate-binding protein</fullName>
    </submittedName>
</protein>
<dbReference type="SUPFAM" id="SSF53822">
    <property type="entry name" value="Periplasmic binding protein-like I"/>
    <property type="match status" value="1"/>
</dbReference>
<feature type="chain" id="PRO_5046497673" evidence="3">
    <location>
        <begin position="28"/>
        <end position="418"/>
    </location>
</feature>
<gene>
    <name evidence="5" type="ORF">GCM10009663_44660</name>
</gene>
<dbReference type="Pfam" id="PF13458">
    <property type="entry name" value="Peripla_BP_6"/>
    <property type="match status" value="1"/>
</dbReference>
<evidence type="ECO:0000313" key="5">
    <source>
        <dbReference type="EMBL" id="GAA1096656.1"/>
    </source>
</evidence>
<evidence type="ECO:0000256" key="2">
    <source>
        <dbReference type="ARBA" id="ARBA00022729"/>
    </source>
</evidence>
<evidence type="ECO:0000313" key="6">
    <source>
        <dbReference type="Proteomes" id="UP001499987"/>
    </source>
</evidence>
<sequence length="418" mass="43122">MTDRRTLRSAAALAVLVLAATGCSTKADTSSDRVGQDGVKMGPGVTGTTITLGALTDLSGVYASLGKSIVNAQQLWVEQTNKVGGICGRKVEIKVKDHGYDVQKGVAAFAEIEPDSAMLTQVIGSPVVAALKQEIDGKKILTLPLGWSSTLLGQNYIQVVGPTYDIDMINAVDFLTRKAGLAAGDRIGHVYFEGEYGENALAGAEYAAKQHGYSIVGQKIKATDTDLGAQVTALKQAGVKAILVSAGPKQSASLVGLAAAQGLTVPVVGSAPTFAPQLLDSAAAPALEKMFYLVSGYPAPSVDTPRMRQLVQDYQAKYPGAPVDSGVVSGWVAAQVAAEALSNACTAKDLTREGIVAAHRSQKALNVLDVPLDFTDAAKPSAYGSFILKPAKSATGGLAVAEAAHEVAATRGYPLPKG</sequence>
<evidence type="ECO:0000256" key="1">
    <source>
        <dbReference type="ARBA" id="ARBA00010062"/>
    </source>
</evidence>
<accession>A0ABP4EAY5</accession>
<name>A0ABP4EAY5_9ACTN</name>
<feature type="signal peptide" evidence="3">
    <location>
        <begin position="1"/>
        <end position="27"/>
    </location>
</feature>
<dbReference type="InterPro" id="IPR028082">
    <property type="entry name" value="Peripla_BP_I"/>
</dbReference>
<comment type="similarity">
    <text evidence="1">Belongs to the leucine-binding protein family.</text>
</comment>
<comment type="caution">
    <text evidence="5">The sequence shown here is derived from an EMBL/GenBank/DDBJ whole genome shotgun (WGS) entry which is preliminary data.</text>
</comment>
<dbReference type="PANTHER" id="PTHR47235:SF1">
    <property type="entry name" value="BLR6548 PROTEIN"/>
    <property type="match status" value="1"/>
</dbReference>
<keyword evidence="6" id="KW-1185">Reference proteome</keyword>
<evidence type="ECO:0000259" key="4">
    <source>
        <dbReference type="Pfam" id="PF13458"/>
    </source>
</evidence>
<dbReference type="InterPro" id="IPR028081">
    <property type="entry name" value="Leu-bd"/>
</dbReference>
<feature type="domain" description="Leucine-binding protein" evidence="4">
    <location>
        <begin position="49"/>
        <end position="376"/>
    </location>
</feature>
<organism evidence="5 6">
    <name type="scientific">Kitasatospora arboriphila</name>
    <dbReference type="NCBI Taxonomy" id="258052"/>
    <lineage>
        <taxon>Bacteria</taxon>
        <taxon>Bacillati</taxon>
        <taxon>Actinomycetota</taxon>
        <taxon>Actinomycetes</taxon>
        <taxon>Kitasatosporales</taxon>
        <taxon>Streptomycetaceae</taxon>
        <taxon>Kitasatospora</taxon>
    </lineage>
</organism>
<evidence type="ECO:0000256" key="3">
    <source>
        <dbReference type="SAM" id="SignalP"/>
    </source>
</evidence>
<dbReference type="PROSITE" id="PS51257">
    <property type="entry name" value="PROKAR_LIPOPROTEIN"/>
    <property type="match status" value="1"/>
</dbReference>
<keyword evidence="2 3" id="KW-0732">Signal</keyword>
<dbReference type="Proteomes" id="UP001499987">
    <property type="component" value="Unassembled WGS sequence"/>
</dbReference>
<dbReference type="RefSeq" id="WP_344625420.1">
    <property type="nucleotide sequence ID" value="NZ_BAAALD010000044.1"/>
</dbReference>